<dbReference type="PANTHER" id="PTHR22776">
    <property type="entry name" value="MARVEL-CONTAINING POTENTIAL LIPID RAFT-ASSOCIATED PROTEIN"/>
    <property type="match status" value="1"/>
</dbReference>
<reference evidence="9" key="1">
    <citation type="submission" date="2012-07" db="EMBL/GenBank/DDBJ databases">
        <title>Genome of the Chinese tree shrew, a rising model animal genetically related to primates.</title>
        <authorList>
            <person name="Zhang G."/>
            <person name="Fan Y."/>
            <person name="Yao Y."/>
            <person name="Huang Z."/>
        </authorList>
    </citation>
    <scope>NUCLEOTIDE SEQUENCE [LARGE SCALE GENOMIC DNA]</scope>
</reference>
<evidence type="ECO:0000256" key="1">
    <source>
        <dbReference type="ARBA" id="ARBA00004141"/>
    </source>
</evidence>
<dbReference type="eggNOG" id="ENOG502S02H">
    <property type="taxonomic scope" value="Eukaryota"/>
</dbReference>
<gene>
    <name evidence="8" type="ORF">TREES_T100021663</name>
</gene>
<evidence type="ECO:0000256" key="4">
    <source>
        <dbReference type="ARBA" id="ARBA00023136"/>
    </source>
</evidence>
<proteinExistence type="predicted"/>
<evidence type="ECO:0000256" key="3">
    <source>
        <dbReference type="ARBA" id="ARBA00022989"/>
    </source>
</evidence>
<evidence type="ECO:0000256" key="2">
    <source>
        <dbReference type="ARBA" id="ARBA00022692"/>
    </source>
</evidence>
<dbReference type="Pfam" id="PF01284">
    <property type="entry name" value="MARVEL"/>
    <property type="match status" value="1"/>
</dbReference>
<dbReference type="InParanoid" id="L9JM47"/>
<dbReference type="PROSITE" id="PS51225">
    <property type="entry name" value="MARVEL"/>
    <property type="match status" value="1"/>
</dbReference>
<evidence type="ECO:0000256" key="5">
    <source>
        <dbReference type="PROSITE-ProRule" id="PRU00581"/>
    </source>
</evidence>
<keyword evidence="4 5" id="KW-0472">Membrane</keyword>
<evidence type="ECO:0000256" key="6">
    <source>
        <dbReference type="SAM" id="Phobius"/>
    </source>
</evidence>
<evidence type="ECO:0000313" key="8">
    <source>
        <dbReference type="EMBL" id="ELW51448.1"/>
    </source>
</evidence>
<dbReference type="Proteomes" id="UP000011518">
    <property type="component" value="Unassembled WGS sequence"/>
</dbReference>
<name>L9JM47_TUPCH</name>
<dbReference type="InterPro" id="IPR008253">
    <property type="entry name" value="Marvel"/>
</dbReference>
<keyword evidence="3 6" id="KW-1133">Transmembrane helix</keyword>
<organism evidence="8 9">
    <name type="scientific">Tupaia chinensis</name>
    <name type="common">Chinese tree shrew</name>
    <name type="synonym">Tupaia belangeri chinensis</name>
    <dbReference type="NCBI Taxonomy" id="246437"/>
    <lineage>
        <taxon>Eukaryota</taxon>
        <taxon>Metazoa</taxon>
        <taxon>Chordata</taxon>
        <taxon>Craniata</taxon>
        <taxon>Vertebrata</taxon>
        <taxon>Euteleostomi</taxon>
        <taxon>Mammalia</taxon>
        <taxon>Eutheria</taxon>
        <taxon>Euarchontoglires</taxon>
        <taxon>Scandentia</taxon>
        <taxon>Tupaiidae</taxon>
        <taxon>Tupaia</taxon>
    </lineage>
</organism>
<protein>
    <submittedName>
        <fullName evidence="8">MAL-like protein</fullName>
    </submittedName>
</protein>
<dbReference type="STRING" id="246437.L9JM47"/>
<feature type="domain" description="MARVEL" evidence="7">
    <location>
        <begin position="173"/>
        <end position="291"/>
    </location>
</feature>
<keyword evidence="2 5" id="KW-0812">Transmembrane</keyword>
<dbReference type="GO" id="GO:0042552">
    <property type="term" value="P:myelination"/>
    <property type="evidence" value="ECO:0007669"/>
    <property type="project" value="TreeGrafter"/>
</dbReference>
<reference evidence="9" key="2">
    <citation type="journal article" date="2013" name="Nat. Commun.">
        <title>Genome of the Chinese tree shrew.</title>
        <authorList>
            <person name="Fan Y."/>
            <person name="Huang Z.Y."/>
            <person name="Cao C.C."/>
            <person name="Chen C.S."/>
            <person name="Chen Y.X."/>
            <person name="Fan D.D."/>
            <person name="He J."/>
            <person name="Hou H.L."/>
            <person name="Hu L."/>
            <person name="Hu X.T."/>
            <person name="Jiang X.T."/>
            <person name="Lai R."/>
            <person name="Lang Y.S."/>
            <person name="Liang B."/>
            <person name="Liao S.G."/>
            <person name="Mu D."/>
            <person name="Ma Y.Y."/>
            <person name="Niu Y.Y."/>
            <person name="Sun X.Q."/>
            <person name="Xia J.Q."/>
            <person name="Xiao J."/>
            <person name="Xiong Z.Q."/>
            <person name="Xu L."/>
            <person name="Yang L."/>
            <person name="Zhang Y."/>
            <person name="Zhao W."/>
            <person name="Zhao X.D."/>
            <person name="Zheng Y.T."/>
            <person name="Zhou J.M."/>
            <person name="Zhu Y.B."/>
            <person name="Zhang G.J."/>
            <person name="Wang J."/>
            <person name="Yao Y.G."/>
        </authorList>
    </citation>
    <scope>NUCLEOTIDE SEQUENCE [LARGE SCALE GENOMIC DNA]</scope>
</reference>
<evidence type="ECO:0000259" key="7">
    <source>
        <dbReference type="PROSITE" id="PS51225"/>
    </source>
</evidence>
<dbReference type="GO" id="GO:0016020">
    <property type="term" value="C:membrane"/>
    <property type="evidence" value="ECO:0007669"/>
    <property type="project" value="UniProtKB-SubCell"/>
</dbReference>
<dbReference type="PANTHER" id="PTHR22776:SF24">
    <property type="entry name" value="MAL-LIKE PROTEIN"/>
    <property type="match status" value="1"/>
</dbReference>
<evidence type="ECO:0000313" key="9">
    <source>
        <dbReference type="Proteomes" id="UP000011518"/>
    </source>
</evidence>
<dbReference type="AlphaFoldDB" id="L9JM47"/>
<feature type="transmembrane region" description="Helical" evidence="6">
    <location>
        <begin position="209"/>
        <end position="230"/>
    </location>
</feature>
<sequence length="291" mass="32641">MASRDPPPTTTYAPPEVPSGVALFLTVPYAFFLPELPGAAAWTARVVAGSVTFYSAFALRQSCKPPAQASASQDTPVCWRDTQHVLCTDCGTSEEGPPDLTRADACRELVPRHHLLPAAGCLMSSFTSWEIFGFWVWILVAATQVANPLLQGWVMYVSLTSFLISLMFLLSYFLGFYKRYESWRVLIFGFWVWILVAATQVANPLLQGWVMYVSLTSFLISLMFLLSYFLGFYKRYESWRVLDSLYHGTTGILYMSAAVLQAHATIVSEFSDLKNYYINTAASFNPFNVQL</sequence>
<keyword evidence="9" id="KW-1185">Reference proteome</keyword>
<dbReference type="InterPro" id="IPR013295">
    <property type="entry name" value="MAL"/>
</dbReference>
<dbReference type="InterPro" id="IPR050578">
    <property type="entry name" value="MARVEL-CKLF_proteins"/>
</dbReference>
<comment type="subcellular location">
    <subcellularLocation>
        <location evidence="1">Membrane</location>
        <topology evidence="1">Multi-pass membrane protein</topology>
    </subcellularLocation>
</comment>
<dbReference type="PRINTS" id="PR01884">
    <property type="entry name" value="MALPROTEIN"/>
</dbReference>
<dbReference type="GO" id="GO:0019911">
    <property type="term" value="F:structural constituent of myelin sheath"/>
    <property type="evidence" value="ECO:0007669"/>
    <property type="project" value="TreeGrafter"/>
</dbReference>
<feature type="transmembrane region" description="Helical" evidence="6">
    <location>
        <begin position="115"/>
        <end position="141"/>
    </location>
</feature>
<feature type="transmembrane region" description="Helical" evidence="6">
    <location>
        <begin position="153"/>
        <end position="173"/>
    </location>
</feature>
<dbReference type="EMBL" id="KB320971">
    <property type="protein sequence ID" value="ELW51448.1"/>
    <property type="molecule type" value="Genomic_DNA"/>
</dbReference>
<feature type="transmembrane region" description="Helical" evidence="6">
    <location>
        <begin position="185"/>
        <end position="203"/>
    </location>
</feature>
<accession>L9JM47</accession>